<dbReference type="EMBL" id="BLLA01000001">
    <property type="protein sequence ID" value="GFG97362.1"/>
    <property type="molecule type" value="Genomic_DNA"/>
</dbReference>
<name>A0A7I9Z945_9MYCO</name>
<organism evidence="2 3">
    <name type="scientific">Mycobacterium timonense</name>
    <dbReference type="NCBI Taxonomy" id="701043"/>
    <lineage>
        <taxon>Bacteria</taxon>
        <taxon>Bacillati</taxon>
        <taxon>Actinomycetota</taxon>
        <taxon>Actinomycetes</taxon>
        <taxon>Mycobacteriales</taxon>
        <taxon>Mycobacteriaceae</taxon>
        <taxon>Mycobacterium</taxon>
        <taxon>Mycobacterium avium complex (MAC)</taxon>
    </lineage>
</organism>
<protein>
    <submittedName>
        <fullName evidence="2">Uncharacterized protein</fullName>
    </submittedName>
</protein>
<keyword evidence="1" id="KW-0472">Membrane</keyword>
<comment type="caution">
    <text evidence="2">The sequence shown here is derived from an EMBL/GenBank/DDBJ whole genome shotgun (WGS) entry which is preliminary data.</text>
</comment>
<reference evidence="2 3" key="1">
    <citation type="journal article" date="2019" name="Emerg. Microbes Infect.">
        <title>Comprehensive subspecies identification of 175 nontuberculous mycobacteria species based on 7547 genomic profiles.</title>
        <authorList>
            <person name="Matsumoto Y."/>
            <person name="Kinjo T."/>
            <person name="Motooka D."/>
            <person name="Nabeya D."/>
            <person name="Jung N."/>
            <person name="Uechi K."/>
            <person name="Horii T."/>
            <person name="Iida T."/>
            <person name="Fujita J."/>
            <person name="Nakamura S."/>
        </authorList>
    </citation>
    <scope>NUCLEOTIDE SEQUENCE [LARGE SCALE GENOMIC DNA]</scope>
    <source>
        <strain evidence="2 3">JCM 30726</strain>
    </source>
</reference>
<feature type="transmembrane region" description="Helical" evidence="1">
    <location>
        <begin position="20"/>
        <end position="41"/>
    </location>
</feature>
<dbReference type="Proteomes" id="UP000465301">
    <property type="component" value="Unassembled WGS sequence"/>
</dbReference>
<keyword evidence="1" id="KW-1133">Transmembrane helix</keyword>
<feature type="transmembrane region" description="Helical" evidence="1">
    <location>
        <begin position="72"/>
        <end position="95"/>
    </location>
</feature>
<evidence type="ECO:0000256" key="1">
    <source>
        <dbReference type="SAM" id="Phobius"/>
    </source>
</evidence>
<feature type="transmembrane region" description="Helical" evidence="1">
    <location>
        <begin position="174"/>
        <end position="201"/>
    </location>
</feature>
<proteinExistence type="predicted"/>
<dbReference type="AlphaFoldDB" id="A0A7I9Z945"/>
<keyword evidence="1" id="KW-0812">Transmembrane</keyword>
<evidence type="ECO:0000313" key="2">
    <source>
        <dbReference type="EMBL" id="GFG97362.1"/>
    </source>
</evidence>
<keyword evidence="3" id="KW-1185">Reference proteome</keyword>
<evidence type="ECO:0000313" key="3">
    <source>
        <dbReference type="Proteomes" id="UP000465301"/>
    </source>
</evidence>
<accession>A0A7I9Z945</accession>
<gene>
    <name evidence="2" type="ORF">MTIM_32410</name>
</gene>
<sequence length="202" mass="22400">MLLGGSGNVSLGQTGRSEAIWQAIAWAVPLGLFALMPHLAFQEELAFRYGTDMDSRWAVLRRQTIFGLAHSVFAGVPIAAGIALIGSGMLYAFVYSSTLRRSLARTELVSVRDAPVRLDYPPTPGGPYDPAAWDAHRAEFDRIVLVNRQHLDEWIEESRERAAQREKQIEDLRYGACAVAAAFHSCSNWLIVGALLFWLALR</sequence>